<dbReference type="PANTHER" id="PTHR36710:SF11">
    <property type="entry name" value="PLANT INVERTASE_PECTIN METHYLESTERASE INHIBITOR"/>
    <property type="match status" value="1"/>
</dbReference>
<evidence type="ECO:0000313" key="7">
    <source>
        <dbReference type="Proteomes" id="UP001157006"/>
    </source>
</evidence>
<name>A0AAV1AK27_VICFA</name>
<comment type="similarity">
    <text evidence="3">Belongs to the PMEI family.</text>
</comment>
<dbReference type="SMART" id="SM00856">
    <property type="entry name" value="PMEI"/>
    <property type="match status" value="1"/>
</dbReference>
<dbReference type="InterPro" id="IPR035513">
    <property type="entry name" value="Invertase/methylesterase_inhib"/>
</dbReference>
<keyword evidence="7" id="KW-1185">Reference proteome</keyword>
<dbReference type="GO" id="GO:0004857">
    <property type="term" value="F:enzyme inhibitor activity"/>
    <property type="evidence" value="ECO:0007669"/>
    <property type="project" value="InterPro"/>
</dbReference>
<evidence type="ECO:0000256" key="2">
    <source>
        <dbReference type="ARBA" id="ARBA00023157"/>
    </source>
</evidence>
<evidence type="ECO:0000259" key="5">
    <source>
        <dbReference type="SMART" id="SM00856"/>
    </source>
</evidence>
<dbReference type="Gene3D" id="1.20.140.40">
    <property type="entry name" value="Invertase/pectin methylesterase inhibitor family protein"/>
    <property type="match status" value="1"/>
</dbReference>
<dbReference type="InterPro" id="IPR052421">
    <property type="entry name" value="PCW_Enzyme_Inhibitor"/>
</dbReference>
<dbReference type="SUPFAM" id="SSF101148">
    <property type="entry name" value="Plant invertase/pectin methylesterase inhibitor"/>
    <property type="match status" value="1"/>
</dbReference>
<evidence type="ECO:0000313" key="6">
    <source>
        <dbReference type="EMBL" id="CAI8610775.1"/>
    </source>
</evidence>
<feature type="domain" description="Pectinesterase inhibitor" evidence="5">
    <location>
        <begin position="25"/>
        <end position="170"/>
    </location>
</feature>
<evidence type="ECO:0000256" key="1">
    <source>
        <dbReference type="ARBA" id="ARBA00022729"/>
    </source>
</evidence>
<dbReference type="CDD" id="cd15796">
    <property type="entry name" value="CIF_like"/>
    <property type="match status" value="1"/>
</dbReference>
<protein>
    <recommendedName>
        <fullName evidence="5">Pectinesterase inhibitor domain-containing protein</fullName>
    </recommendedName>
</protein>
<dbReference type="Proteomes" id="UP001157006">
    <property type="component" value="Chromosome 4"/>
</dbReference>
<evidence type="ECO:0000256" key="3">
    <source>
        <dbReference type="ARBA" id="ARBA00038471"/>
    </source>
</evidence>
<feature type="chain" id="PRO_5043606282" description="Pectinesterase inhibitor domain-containing protein" evidence="4">
    <location>
        <begin position="23"/>
        <end position="184"/>
    </location>
</feature>
<dbReference type="InterPro" id="IPR006501">
    <property type="entry name" value="Pectinesterase_inhib_dom"/>
</dbReference>
<dbReference type="AlphaFoldDB" id="A0AAV1AK27"/>
<reference evidence="6 7" key="1">
    <citation type="submission" date="2023-01" db="EMBL/GenBank/DDBJ databases">
        <authorList>
            <person name="Kreplak J."/>
        </authorList>
    </citation>
    <scope>NUCLEOTIDE SEQUENCE [LARGE SCALE GENOMIC DNA]</scope>
</reference>
<dbReference type="EMBL" id="OX451739">
    <property type="protein sequence ID" value="CAI8610775.1"/>
    <property type="molecule type" value="Genomic_DNA"/>
</dbReference>
<keyword evidence="1 4" id="KW-0732">Signal</keyword>
<accession>A0AAV1AK27</accession>
<proteinExistence type="inferred from homology"/>
<dbReference type="PANTHER" id="PTHR36710">
    <property type="entry name" value="PECTINESTERASE INHIBITOR-LIKE"/>
    <property type="match status" value="1"/>
</dbReference>
<gene>
    <name evidence="6" type="ORF">VFH_IV198080</name>
</gene>
<dbReference type="InterPro" id="IPR034087">
    <property type="entry name" value="C/VIF1"/>
</dbReference>
<dbReference type="Pfam" id="PF04043">
    <property type="entry name" value="PMEI"/>
    <property type="match status" value="1"/>
</dbReference>
<feature type="signal peptide" evidence="4">
    <location>
        <begin position="1"/>
        <end position="22"/>
    </location>
</feature>
<keyword evidence="2" id="KW-1015">Disulfide bond</keyword>
<dbReference type="NCBIfam" id="TIGR01614">
    <property type="entry name" value="PME_inhib"/>
    <property type="match status" value="1"/>
</dbReference>
<organism evidence="6 7">
    <name type="scientific">Vicia faba</name>
    <name type="common">Broad bean</name>
    <name type="synonym">Faba vulgaris</name>
    <dbReference type="NCBI Taxonomy" id="3906"/>
    <lineage>
        <taxon>Eukaryota</taxon>
        <taxon>Viridiplantae</taxon>
        <taxon>Streptophyta</taxon>
        <taxon>Embryophyta</taxon>
        <taxon>Tracheophyta</taxon>
        <taxon>Spermatophyta</taxon>
        <taxon>Magnoliopsida</taxon>
        <taxon>eudicotyledons</taxon>
        <taxon>Gunneridae</taxon>
        <taxon>Pentapetalae</taxon>
        <taxon>rosids</taxon>
        <taxon>fabids</taxon>
        <taxon>Fabales</taxon>
        <taxon>Fabaceae</taxon>
        <taxon>Papilionoideae</taxon>
        <taxon>50 kb inversion clade</taxon>
        <taxon>NPAAA clade</taxon>
        <taxon>Hologalegina</taxon>
        <taxon>IRL clade</taxon>
        <taxon>Fabeae</taxon>
        <taxon>Vicia</taxon>
    </lineage>
</organism>
<evidence type="ECO:0000256" key="4">
    <source>
        <dbReference type="SAM" id="SignalP"/>
    </source>
</evidence>
<sequence>MKQTILILHLLILTILIQPIQSTLSHTSLLEQICRQSPHYHLCTMTLRSSINHRSKQDIVGFGRLALRIVNANASITLDHIKKGYIKTTCPMEKEALKDCLASYNMIVNVHLHEALNALNKRDYKIVKQRAYVAGIQAETCDNKFKNSTRKPLRDTNRYVQNLCAIIMSIVNKLISTNQPTSSY</sequence>